<gene>
    <name evidence="1" type="ORF">HYALB_00000752</name>
</gene>
<sequence>MVAHLLQTTDLVRTAVSPAEVNRASFSASTKLHDYEPVSEKEIAAVSFEKGSVKPSTLLVGENKIPHALLLIRKR</sequence>
<evidence type="ECO:0000313" key="2">
    <source>
        <dbReference type="Proteomes" id="UP000701801"/>
    </source>
</evidence>
<dbReference type="Proteomes" id="UP000701801">
    <property type="component" value="Unassembled WGS sequence"/>
</dbReference>
<protein>
    <submittedName>
        <fullName evidence="1">Uncharacterized protein</fullName>
    </submittedName>
</protein>
<dbReference type="OrthoDB" id="10370253at2759"/>
<dbReference type="EMBL" id="CAJVRM010000240">
    <property type="protein sequence ID" value="CAG8978080.1"/>
    <property type="molecule type" value="Genomic_DNA"/>
</dbReference>
<accession>A0A9N9LML9</accession>
<reference evidence="1" key="1">
    <citation type="submission" date="2021-07" db="EMBL/GenBank/DDBJ databases">
        <authorList>
            <person name="Durling M."/>
        </authorList>
    </citation>
    <scope>NUCLEOTIDE SEQUENCE</scope>
</reference>
<organism evidence="1 2">
    <name type="scientific">Hymenoscyphus albidus</name>
    <dbReference type="NCBI Taxonomy" id="595503"/>
    <lineage>
        <taxon>Eukaryota</taxon>
        <taxon>Fungi</taxon>
        <taxon>Dikarya</taxon>
        <taxon>Ascomycota</taxon>
        <taxon>Pezizomycotina</taxon>
        <taxon>Leotiomycetes</taxon>
        <taxon>Helotiales</taxon>
        <taxon>Helotiaceae</taxon>
        <taxon>Hymenoscyphus</taxon>
    </lineage>
</organism>
<dbReference type="AlphaFoldDB" id="A0A9N9LML9"/>
<proteinExistence type="predicted"/>
<keyword evidence="2" id="KW-1185">Reference proteome</keyword>
<name>A0A9N9LML9_9HELO</name>
<comment type="caution">
    <text evidence="1">The sequence shown here is derived from an EMBL/GenBank/DDBJ whole genome shotgun (WGS) entry which is preliminary data.</text>
</comment>
<evidence type="ECO:0000313" key="1">
    <source>
        <dbReference type="EMBL" id="CAG8978080.1"/>
    </source>
</evidence>